<dbReference type="InterPro" id="IPR006182">
    <property type="entry name" value="FliF_N_dom"/>
</dbReference>
<dbReference type="AlphaFoldDB" id="A0A545U3K8"/>
<evidence type="ECO:0000256" key="1">
    <source>
        <dbReference type="ARBA" id="ARBA00004459"/>
    </source>
</evidence>
<name>A0A545U3K8_9GAMM</name>
<keyword evidence="8" id="KW-1133">Transmembrane helix</keyword>
<dbReference type="InterPro" id="IPR045851">
    <property type="entry name" value="AMP-bd_C_sf"/>
</dbReference>
<dbReference type="NCBIfam" id="TIGR02544">
    <property type="entry name" value="III_secr_YscJ"/>
    <property type="match status" value="1"/>
</dbReference>
<evidence type="ECO:0000256" key="3">
    <source>
        <dbReference type="ARBA" id="ARBA00022729"/>
    </source>
</evidence>
<dbReference type="RefSeq" id="WP_142903145.1">
    <property type="nucleotide sequence ID" value="NZ_ML660089.1"/>
</dbReference>
<dbReference type="InterPro" id="IPR003282">
    <property type="entry name" value="T3SS_SctJ"/>
</dbReference>
<dbReference type="GO" id="GO:0009306">
    <property type="term" value="P:protein secretion"/>
    <property type="evidence" value="ECO:0007669"/>
    <property type="project" value="InterPro"/>
</dbReference>
<reference evidence="10 11" key="1">
    <citation type="submission" date="2019-06" db="EMBL/GenBank/DDBJ databases">
        <title>Whole genome sequence for Cellvibrionaceae sp. R142.</title>
        <authorList>
            <person name="Wang G."/>
        </authorList>
    </citation>
    <scope>NUCLEOTIDE SEQUENCE [LARGE SCALE GENOMIC DNA]</scope>
    <source>
        <strain evidence="10 11">R142</strain>
    </source>
</reference>
<organism evidence="10 11">
    <name type="scientific">Exilibacterium tricleocarpae</name>
    <dbReference type="NCBI Taxonomy" id="2591008"/>
    <lineage>
        <taxon>Bacteria</taxon>
        <taxon>Pseudomonadati</taxon>
        <taxon>Pseudomonadota</taxon>
        <taxon>Gammaproteobacteria</taxon>
        <taxon>Cellvibrionales</taxon>
        <taxon>Cellvibrionaceae</taxon>
        <taxon>Exilibacterium</taxon>
    </lineage>
</organism>
<dbReference type="PRINTS" id="PR01338">
    <property type="entry name" value="TYPE3OMKPROT"/>
</dbReference>
<comment type="subcellular location">
    <subcellularLocation>
        <location evidence="1">Cell outer membrane</location>
        <topology evidence="1">Lipid-anchor</topology>
    </subcellularLocation>
</comment>
<keyword evidence="6 8" id="KW-0998">Cell outer membrane</keyword>
<keyword evidence="7 8" id="KW-0449">Lipoprotein</keyword>
<dbReference type="Gene3D" id="3.30.300.30">
    <property type="match status" value="1"/>
</dbReference>
<evidence type="ECO:0000313" key="11">
    <source>
        <dbReference type="Proteomes" id="UP000319732"/>
    </source>
</evidence>
<dbReference type="GO" id="GO:0009279">
    <property type="term" value="C:cell outer membrane"/>
    <property type="evidence" value="ECO:0007669"/>
    <property type="project" value="UniProtKB-SubCell"/>
</dbReference>
<gene>
    <name evidence="10" type="ORF">FKG94_05205</name>
</gene>
<proteinExistence type="inferred from homology"/>
<accession>A0A545U3K8</accession>
<evidence type="ECO:0000259" key="9">
    <source>
        <dbReference type="Pfam" id="PF01514"/>
    </source>
</evidence>
<feature type="domain" description="Flagellar M-ring N-terminal" evidence="9">
    <location>
        <begin position="25"/>
        <end position="185"/>
    </location>
</feature>
<dbReference type="Gene3D" id="3.30.70.1530">
    <property type="entry name" value="Hypothetical protein rpa1041"/>
    <property type="match status" value="1"/>
</dbReference>
<protein>
    <recommendedName>
        <fullName evidence="8">Lipoprotein</fullName>
    </recommendedName>
</protein>
<dbReference type="EMBL" id="VHSG01000006">
    <property type="protein sequence ID" value="TQV84065.1"/>
    <property type="molecule type" value="Genomic_DNA"/>
</dbReference>
<dbReference type="InterPro" id="IPR043427">
    <property type="entry name" value="YscJ/FliF"/>
</dbReference>
<evidence type="ECO:0000256" key="7">
    <source>
        <dbReference type="ARBA" id="ARBA00023288"/>
    </source>
</evidence>
<dbReference type="OrthoDB" id="115186at2"/>
<keyword evidence="8" id="KW-0812">Transmembrane</keyword>
<dbReference type="PANTHER" id="PTHR30046:SF2">
    <property type="entry name" value="YOP PROTEINS TRANSLOCATION LIPOPROTEIN J"/>
    <property type="match status" value="1"/>
</dbReference>
<comment type="similarity">
    <text evidence="2 8">Belongs to the YscJ lipoprotein family.</text>
</comment>
<dbReference type="PANTHER" id="PTHR30046">
    <property type="entry name" value="FLAGELLAR M-RING PROTEIN"/>
    <property type="match status" value="1"/>
</dbReference>
<dbReference type="PROSITE" id="PS51257">
    <property type="entry name" value="PROKAR_LIPOPROTEIN"/>
    <property type="match status" value="1"/>
</dbReference>
<evidence type="ECO:0000256" key="8">
    <source>
        <dbReference type="RuleBase" id="RU364102"/>
    </source>
</evidence>
<evidence type="ECO:0000256" key="6">
    <source>
        <dbReference type="ARBA" id="ARBA00023237"/>
    </source>
</evidence>
<keyword evidence="4 8" id="KW-0472">Membrane</keyword>
<evidence type="ECO:0000256" key="2">
    <source>
        <dbReference type="ARBA" id="ARBA00009509"/>
    </source>
</evidence>
<keyword evidence="11" id="KW-1185">Reference proteome</keyword>
<keyword evidence="5 8" id="KW-0564">Palmitate</keyword>
<evidence type="ECO:0000313" key="10">
    <source>
        <dbReference type="EMBL" id="TQV84065.1"/>
    </source>
</evidence>
<evidence type="ECO:0000256" key="4">
    <source>
        <dbReference type="ARBA" id="ARBA00023136"/>
    </source>
</evidence>
<sequence>MRNSQKGLLKATLFLFFLLISGCKTVVDLHTELNEKDANEVVAALLSKGIGAKKVRRKEGLAVLIDEADMARAVNLLSAQALPRRHKTSMGEIFKKEGVISTPLEERARYIYALSQELELTLNEMDGVIAARVHVVLPERIAPGEPINPSSAAVFIKHEESYDVDIYTARIKQLIASSIPGLVTNEADKIAIVYSVSEKKVIETEWTMLGPYKMEVSSAERLSGTMKLSLLLIPVMFLLYILIPNEKPRRWFFSKIGANAIGGRRKPAMSS</sequence>
<feature type="transmembrane region" description="Helical" evidence="8">
    <location>
        <begin position="224"/>
        <end position="243"/>
    </location>
</feature>
<dbReference type="Proteomes" id="UP000319732">
    <property type="component" value="Unassembled WGS sequence"/>
</dbReference>
<comment type="caution">
    <text evidence="10">The sequence shown here is derived from an EMBL/GenBank/DDBJ whole genome shotgun (WGS) entry which is preliminary data.</text>
</comment>
<keyword evidence="3 8" id="KW-0732">Signal</keyword>
<evidence type="ECO:0000256" key="5">
    <source>
        <dbReference type="ARBA" id="ARBA00023139"/>
    </source>
</evidence>
<dbReference type="Pfam" id="PF01514">
    <property type="entry name" value="YscJ_FliF"/>
    <property type="match status" value="1"/>
</dbReference>